<dbReference type="InterPro" id="IPR023214">
    <property type="entry name" value="HAD_sf"/>
</dbReference>
<dbReference type="InterPro" id="IPR050510">
    <property type="entry name" value="Cation_transp_ATPase_P-type"/>
</dbReference>
<evidence type="ECO:0000256" key="5">
    <source>
        <dbReference type="ARBA" id="ARBA00022741"/>
    </source>
</evidence>
<dbReference type="GO" id="GO:0006883">
    <property type="term" value="P:intracellular sodium ion homeostasis"/>
    <property type="evidence" value="ECO:0007669"/>
    <property type="project" value="TreeGrafter"/>
</dbReference>
<dbReference type="SFLD" id="SFLDS00003">
    <property type="entry name" value="Haloacid_Dehalogenase"/>
    <property type="match status" value="1"/>
</dbReference>
<dbReference type="Proteomes" id="UP000230864">
    <property type="component" value="Unassembled WGS sequence"/>
</dbReference>
<evidence type="ECO:0000259" key="11">
    <source>
        <dbReference type="Pfam" id="PF00689"/>
    </source>
</evidence>
<dbReference type="GO" id="GO:0005886">
    <property type="term" value="C:plasma membrane"/>
    <property type="evidence" value="ECO:0007669"/>
    <property type="project" value="UniProtKB-SubCell"/>
</dbReference>
<keyword evidence="7" id="KW-1278">Translocase</keyword>
<keyword evidence="6" id="KW-0067">ATP-binding</keyword>
<accession>A0A2M7DAB9</accession>
<dbReference type="PANTHER" id="PTHR43294">
    <property type="entry name" value="SODIUM/POTASSIUM-TRANSPORTING ATPASE SUBUNIT ALPHA"/>
    <property type="match status" value="1"/>
</dbReference>
<dbReference type="GO" id="GO:0036376">
    <property type="term" value="P:sodium ion export across plasma membrane"/>
    <property type="evidence" value="ECO:0007669"/>
    <property type="project" value="TreeGrafter"/>
</dbReference>
<feature type="transmembrane region" description="Helical" evidence="10">
    <location>
        <begin position="622"/>
        <end position="641"/>
    </location>
</feature>
<dbReference type="Gene3D" id="3.40.50.1000">
    <property type="entry name" value="HAD superfamily/HAD-like"/>
    <property type="match status" value="1"/>
</dbReference>
<keyword evidence="5" id="KW-0547">Nucleotide-binding</keyword>
<dbReference type="Gene3D" id="1.20.1110.10">
    <property type="entry name" value="Calcium-transporting ATPase, transmembrane domain"/>
    <property type="match status" value="1"/>
</dbReference>
<feature type="transmembrane region" description="Helical" evidence="10">
    <location>
        <begin position="519"/>
        <end position="540"/>
    </location>
</feature>
<keyword evidence="9 10" id="KW-0472">Membrane</keyword>
<feature type="transmembrane region" description="Helical" evidence="10">
    <location>
        <begin position="40"/>
        <end position="66"/>
    </location>
</feature>
<dbReference type="InterPro" id="IPR036412">
    <property type="entry name" value="HAD-like_sf"/>
</dbReference>
<protein>
    <submittedName>
        <fullName evidence="12">ATPase</fullName>
    </submittedName>
</protein>
<keyword evidence="3" id="KW-1003">Cell membrane</keyword>
<keyword evidence="4 10" id="KW-0812">Transmembrane</keyword>
<evidence type="ECO:0000256" key="8">
    <source>
        <dbReference type="ARBA" id="ARBA00022989"/>
    </source>
</evidence>
<dbReference type="InterPro" id="IPR001757">
    <property type="entry name" value="P_typ_ATPase"/>
</dbReference>
<evidence type="ECO:0000256" key="7">
    <source>
        <dbReference type="ARBA" id="ARBA00022967"/>
    </source>
</evidence>
<dbReference type="GO" id="GO:1902600">
    <property type="term" value="P:proton transmembrane transport"/>
    <property type="evidence" value="ECO:0007669"/>
    <property type="project" value="TreeGrafter"/>
</dbReference>
<evidence type="ECO:0000256" key="10">
    <source>
        <dbReference type="SAM" id="Phobius"/>
    </source>
</evidence>
<dbReference type="SFLD" id="SFLDG00002">
    <property type="entry name" value="C1.7:_P-type_atpase_like"/>
    <property type="match status" value="1"/>
</dbReference>
<evidence type="ECO:0000256" key="6">
    <source>
        <dbReference type="ARBA" id="ARBA00022840"/>
    </source>
</evidence>
<evidence type="ECO:0000313" key="13">
    <source>
        <dbReference type="Proteomes" id="UP000230864"/>
    </source>
</evidence>
<evidence type="ECO:0000256" key="1">
    <source>
        <dbReference type="ARBA" id="ARBA00004651"/>
    </source>
</evidence>
<evidence type="ECO:0000256" key="9">
    <source>
        <dbReference type="ARBA" id="ARBA00023136"/>
    </source>
</evidence>
<comment type="similarity">
    <text evidence="2">Belongs to the cation transport ATPase (P-type) (TC 3.A.3) family. Type IIA subfamily.</text>
</comment>
<dbReference type="InterPro" id="IPR023298">
    <property type="entry name" value="ATPase_P-typ_TM_dom_sf"/>
</dbReference>
<dbReference type="SUPFAM" id="SSF81665">
    <property type="entry name" value="Calcium ATPase, transmembrane domain M"/>
    <property type="match status" value="1"/>
</dbReference>
<dbReference type="Pfam" id="PF00702">
    <property type="entry name" value="Hydrolase"/>
    <property type="match status" value="1"/>
</dbReference>
<keyword evidence="8 10" id="KW-1133">Transmembrane helix</keyword>
<dbReference type="FunFam" id="3.40.50.1000:FF:000028">
    <property type="entry name" value="Calcium-transporting P-type ATPase, putative"/>
    <property type="match status" value="1"/>
</dbReference>
<proteinExistence type="inferred from homology"/>
<dbReference type="SUPFAM" id="SSF81660">
    <property type="entry name" value="Metal cation-transporting ATPase, ATP-binding domain N"/>
    <property type="match status" value="1"/>
</dbReference>
<dbReference type="PRINTS" id="PR00120">
    <property type="entry name" value="HATPASE"/>
</dbReference>
<dbReference type="GO" id="GO:0016887">
    <property type="term" value="F:ATP hydrolysis activity"/>
    <property type="evidence" value="ECO:0007669"/>
    <property type="project" value="InterPro"/>
</dbReference>
<feature type="non-terminal residue" evidence="12">
    <location>
        <position position="1"/>
    </location>
</feature>
<evidence type="ECO:0000256" key="2">
    <source>
        <dbReference type="ARBA" id="ARBA00005675"/>
    </source>
</evidence>
<dbReference type="GO" id="GO:0030007">
    <property type="term" value="P:intracellular potassium ion homeostasis"/>
    <property type="evidence" value="ECO:0007669"/>
    <property type="project" value="TreeGrafter"/>
</dbReference>
<evidence type="ECO:0000313" key="12">
    <source>
        <dbReference type="EMBL" id="PIV45380.1"/>
    </source>
</evidence>
<dbReference type="GO" id="GO:0005524">
    <property type="term" value="F:ATP binding"/>
    <property type="evidence" value="ECO:0007669"/>
    <property type="project" value="UniProtKB-KW"/>
</dbReference>
<gene>
    <name evidence="12" type="ORF">COS25_00140</name>
</gene>
<feature type="transmembrane region" description="Helical" evidence="10">
    <location>
        <begin position="552"/>
        <end position="571"/>
    </location>
</feature>
<dbReference type="NCBIfam" id="TIGR01494">
    <property type="entry name" value="ATPase_P-type"/>
    <property type="match status" value="2"/>
</dbReference>
<evidence type="ECO:0000256" key="4">
    <source>
        <dbReference type="ARBA" id="ARBA00022692"/>
    </source>
</evidence>
<feature type="transmembrane region" description="Helical" evidence="10">
    <location>
        <begin position="583"/>
        <end position="602"/>
    </location>
</feature>
<dbReference type="Pfam" id="PF00689">
    <property type="entry name" value="Cation_ATPase_C"/>
    <property type="match status" value="1"/>
</dbReference>
<dbReference type="GO" id="GO:1990573">
    <property type="term" value="P:potassium ion import across plasma membrane"/>
    <property type="evidence" value="ECO:0007669"/>
    <property type="project" value="TreeGrafter"/>
</dbReference>
<evidence type="ECO:0000256" key="3">
    <source>
        <dbReference type="ARBA" id="ARBA00022475"/>
    </source>
</evidence>
<dbReference type="InterPro" id="IPR006068">
    <property type="entry name" value="ATPase_P-typ_cation-transptr_C"/>
</dbReference>
<dbReference type="SUPFAM" id="SSF56784">
    <property type="entry name" value="HAD-like"/>
    <property type="match status" value="1"/>
</dbReference>
<dbReference type="InterPro" id="IPR018303">
    <property type="entry name" value="ATPase_P-typ_P_site"/>
</dbReference>
<dbReference type="InterPro" id="IPR044492">
    <property type="entry name" value="P_typ_ATPase_HD_dom"/>
</dbReference>
<name>A0A2M7DAB9_9BACT</name>
<dbReference type="AlphaFoldDB" id="A0A2M7DAB9"/>
<organism evidence="12 13">
    <name type="scientific">Candidatus Nealsonbacteria bacterium CG02_land_8_20_14_3_00_37_10</name>
    <dbReference type="NCBI Taxonomy" id="1974699"/>
    <lineage>
        <taxon>Bacteria</taxon>
        <taxon>Candidatus Nealsoniibacteriota</taxon>
    </lineage>
</organism>
<dbReference type="Gene3D" id="3.40.1110.10">
    <property type="entry name" value="Calcium-transporting ATPase, cytoplasmic domain N"/>
    <property type="match status" value="1"/>
</dbReference>
<dbReference type="PRINTS" id="PR00119">
    <property type="entry name" value="CATATPASE"/>
</dbReference>
<dbReference type="GO" id="GO:0005391">
    <property type="term" value="F:P-type sodium:potassium-exchanging transporter activity"/>
    <property type="evidence" value="ECO:0007669"/>
    <property type="project" value="TreeGrafter"/>
</dbReference>
<dbReference type="PANTHER" id="PTHR43294:SF21">
    <property type="entry name" value="CATION TRANSPORTING ATPASE"/>
    <property type="match status" value="1"/>
</dbReference>
<feature type="domain" description="Cation-transporting P-type ATPase C-terminal" evidence="11">
    <location>
        <begin position="468"/>
        <end position="639"/>
    </location>
</feature>
<reference evidence="13" key="1">
    <citation type="submission" date="2017-09" db="EMBL/GenBank/DDBJ databases">
        <title>Depth-based differentiation of microbial function through sediment-hosted aquifers and enrichment of novel symbionts in the deep terrestrial subsurface.</title>
        <authorList>
            <person name="Probst A.J."/>
            <person name="Ladd B."/>
            <person name="Jarett J.K."/>
            <person name="Geller-Mcgrath D.E."/>
            <person name="Sieber C.M.K."/>
            <person name="Emerson J.B."/>
            <person name="Anantharaman K."/>
            <person name="Thomas B.C."/>
            <person name="Malmstrom R."/>
            <person name="Stieglmeier M."/>
            <person name="Klingl A."/>
            <person name="Woyke T."/>
            <person name="Ryan C.M."/>
            <person name="Banfield J.F."/>
        </authorList>
    </citation>
    <scope>NUCLEOTIDE SEQUENCE [LARGE SCALE GENOMIC DNA]</scope>
</reference>
<dbReference type="InterPro" id="IPR023299">
    <property type="entry name" value="ATPase_P-typ_cyto_dom_N"/>
</dbReference>
<dbReference type="PROSITE" id="PS00154">
    <property type="entry name" value="ATPASE_E1_E2"/>
    <property type="match status" value="1"/>
</dbReference>
<sequence>KTPYQKRIIHLSKIIGILIVSLSFLIFILGIATGRDMFEMFLIAVAVAVAAIPEGLPVAITIILALGMQRILKKRGLVRKMIAAETLGSTSIICTDKTGTLTEAKMEVAGIFTEFKELISDGQKYSEAIDKNSSESHILALKIGMLCTEAFIENPEDELRQWIIRGKPMEKALLSAGIQAGFSKQELEKEQPKIDQLFFDPVYKYSASLHHFSEEENILYVLGAPEVILKMSRLSLENLARLNQKLNTLASRGSRVLGLSYKKFSNTKLKIQTDDFSEMTFVAFISLHDPIRKEVKRAIKVCRQAGMKPIIVTGDHRLTAKAIAKELGLPSKEENIIEGSELEKLSDEEFQKRLEKIEIYARVEPRQKLRIVEAWQERGQVVAMTGDGINDAPALKKADIGLALGSGTDVAKEASDLILLTDNFSIIVAAVEEGRAIIDNVRKTVTLLISQCFSEIILIGGSIIGGLPLPILPAQILWENLIEGSPQGVALAFEPKEKGIMERKPEDPKHPLLTRQMKTIIFGFGIATSFILFGLFLYLLRIGLSLPEIRTIIFAALAIDTVFYAFSCKNLRKNIWQYNPFSNLYLVFCVIFSLLMLFLAVYLPPFQSLLKTVPLNFFDWQLILGLGILNLILIEATKWYFITKSKVKD</sequence>
<feature type="transmembrane region" description="Helical" evidence="10">
    <location>
        <begin position="12"/>
        <end position="34"/>
    </location>
</feature>
<dbReference type="EMBL" id="PETZ01000003">
    <property type="protein sequence ID" value="PIV45380.1"/>
    <property type="molecule type" value="Genomic_DNA"/>
</dbReference>
<comment type="caution">
    <text evidence="12">The sequence shown here is derived from an EMBL/GenBank/DDBJ whole genome shotgun (WGS) entry which is preliminary data.</text>
</comment>
<dbReference type="SFLD" id="SFLDF00027">
    <property type="entry name" value="p-type_atpase"/>
    <property type="match status" value="1"/>
</dbReference>
<comment type="subcellular location">
    <subcellularLocation>
        <location evidence="1">Cell membrane</location>
        <topology evidence="1">Multi-pass membrane protein</topology>
    </subcellularLocation>
</comment>